<protein>
    <submittedName>
        <fullName evidence="1">Uncharacterized protein</fullName>
    </submittedName>
</protein>
<reference evidence="1 2" key="2">
    <citation type="submission" date="2016-08" db="EMBL/GenBank/DDBJ databases">
        <title>Pervasive Adenine N6-methylation of Active Genes in Fungi.</title>
        <authorList>
            <consortium name="DOE Joint Genome Institute"/>
            <person name="Mondo S.J."/>
            <person name="Dannebaum R.O."/>
            <person name="Kuo R.C."/>
            <person name="Labutti K."/>
            <person name="Haridas S."/>
            <person name="Kuo A."/>
            <person name="Salamov A."/>
            <person name="Ahrendt S.R."/>
            <person name="Lipzen A."/>
            <person name="Sullivan W."/>
            <person name="Andreopoulos W.B."/>
            <person name="Clum A."/>
            <person name="Lindquist E."/>
            <person name="Daum C."/>
            <person name="Ramamoorthy G.K."/>
            <person name="Gryganskyi A."/>
            <person name="Culley D."/>
            <person name="Magnuson J.K."/>
            <person name="James T.Y."/>
            <person name="O'Malley M.A."/>
            <person name="Stajich J.E."/>
            <person name="Spatafora J.W."/>
            <person name="Visel A."/>
            <person name="Grigoriev I.V."/>
        </authorList>
    </citation>
    <scope>NUCLEOTIDE SEQUENCE [LARGE SCALE GENOMIC DNA]</scope>
    <source>
        <strain evidence="1 2">S4</strain>
    </source>
</reference>
<organism evidence="1 2">
    <name type="scientific">Anaeromyces robustus</name>
    <dbReference type="NCBI Taxonomy" id="1754192"/>
    <lineage>
        <taxon>Eukaryota</taxon>
        <taxon>Fungi</taxon>
        <taxon>Fungi incertae sedis</taxon>
        <taxon>Chytridiomycota</taxon>
        <taxon>Chytridiomycota incertae sedis</taxon>
        <taxon>Neocallimastigomycetes</taxon>
        <taxon>Neocallimastigales</taxon>
        <taxon>Neocallimastigaceae</taxon>
        <taxon>Anaeromyces</taxon>
    </lineage>
</organism>
<dbReference type="EMBL" id="MCFG01000234">
    <property type="protein sequence ID" value="ORX77795.1"/>
    <property type="molecule type" value="Genomic_DNA"/>
</dbReference>
<evidence type="ECO:0000313" key="2">
    <source>
        <dbReference type="Proteomes" id="UP000193944"/>
    </source>
</evidence>
<comment type="caution">
    <text evidence="1">The sequence shown here is derived from an EMBL/GenBank/DDBJ whole genome shotgun (WGS) entry which is preliminary data.</text>
</comment>
<name>A0A1Y1WWL6_9FUNG</name>
<proteinExistence type="predicted"/>
<reference evidence="1 2" key="1">
    <citation type="submission" date="2016-08" db="EMBL/GenBank/DDBJ databases">
        <title>A Parts List for Fungal Cellulosomes Revealed by Comparative Genomics.</title>
        <authorList>
            <consortium name="DOE Joint Genome Institute"/>
            <person name="Haitjema C.H."/>
            <person name="Gilmore S.P."/>
            <person name="Henske J.K."/>
            <person name="Solomon K.V."/>
            <person name="De Groot R."/>
            <person name="Kuo A."/>
            <person name="Mondo S.J."/>
            <person name="Salamov A.A."/>
            <person name="Labutti K."/>
            <person name="Zhao Z."/>
            <person name="Chiniquy J."/>
            <person name="Barry K."/>
            <person name="Brewer H.M."/>
            <person name="Purvine S.O."/>
            <person name="Wright A.T."/>
            <person name="Boxma B."/>
            <person name="Van Alen T."/>
            <person name="Hackstein J.H."/>
            <person name="Baker S.E."/>
            <person name="Grigoriev I.V."/>
            <person name="O'Malley M.A."/>
        </authorList>
    </citation>
    <scope>NUCLEOTIDE SEQUENCE [LARGE SCALE GENOMIC DNA]</scope>
    <source>
        <strain evidence="1 2">S4</strain>
    </source>
</reference>
<dbReference type="OrthoDB" id="10598016at2759"/>
<gene>
    <name evidence="1" type="ORF">BCR32DRAFT_328780</name>
</gene>
<keyword evidence="2" id="KW-1185">Reference proteome</keyword>
<evidence type="ECO:0000313" key="1">
    <source>
        <dbReference type="EMBL" id="ORX77795.1"/>
    </source>
</evidence>
<accession>A0A1Y1WWL6</accession>
<dbReference type="AlphaFoldDB" id="A0A1Y1WWL6"/>
<sequence>MKGDKDALYDIMDTSQSPQDLAYVSINFGNEEVNSEKELPLEIFKAIGQNLEELDINEVDDEDTEGLKEIFKQAILKSITKINC</sequence>
<dbReference type="Proteomes" id="UP000193944">
    <property type="component" value="Unassembled WGS sequence"/>
</dbReference>